<keyword evidence="13" id="KW-1185">Reference proteome</keyword>
<evidence type="ECO:0000256" key="7">
    <source>
        <dbReference type="ARBA" id="ARBA00023065"/>
    </source>
</evidence>
<dbReference type="PANTHER" id="PTHR11562:SF17">
    <property type="entry name" value="RE54080P-RELATED"/>
    <property type="match status" value="1"/>
</dbReference>
<feature type="transmembrane region" description="Helical" evidence="9">
    <location>
        <begin position="89"/>
        <end position="110"/>
    </location>
</feature>
<keyword evidence="5" id="KW-0864">Zinc transport</keyword>
<keyword evidence="7" id="KW-0406">Ion transport</keyword>
<dbReference type="Pfam" id="PF01545">
    <property type="entry name" value="Cation_efflux"/>
    <property type="match status" value="1"/>
</dbReference>
<feature type="transmembrane region" description="Helical" evidence="9">
    <location>
        <begin position="183"/>
        <end position="204"/>
    </location>
</feature>
<accession>A0A5M6DDP4</accession>
<dbReference type="InterPro" id="IPR002524">
    <property type="entry name" value="Cation_efflux"/>
</dbReference>
<keyword evidence="6 9" id="KW-1133">Transmembrane helix</keyword>
<gene>
    <name evidence="12" type="ORF">F0145_16805</name>
</gene>
<proteinExistence type="inferred from homology"/>
<dbReference type="PANTHER" id="PTHR11562">
    <property type="entry name" value="CATION EFFLUX PROTEIN/ ZINC TRANSPORTER"/>
    <property type="match status" value="1"/>
</dbReference>
<evidence type="ECO:0000256" key="6">
    <source>
        <dbReference type="ARBA" id="ARBA00022989"/>
    </source>
</evidence>
<evidence type="ECO:0000256" key="4">
    <source>
        <dbReference type="ARBA" id="ARBA00022692"/>
    </source>
</evidence>
<dbReference type="GO" id="GO:0005886">
    <property type="term" value="C:plasma membrane"/>
    <property type="evidence" value="ECO:0007669"/>
    <property type="project" value="TreeGrafter"/>
</dbReference>
<dbReference type="Pfam" id="PF16916">
    <property type="entry name" value="ZT_dimer"/>
    <property type="match status" value="1"/>
</dbReference>
<feature type="domain" description="Cation efflux protein transmembrane" evidence="10">
    <location>
        <begin position="23"/>
        <end position="209"/>
    </location>
</feature>
<dbReference type="InterPro" id="IPR027469">
    <property type="entry name" value="Cation_efflux_TMD_sf"/>
</dbReference>
<feature type="domain" description="Cation efflux protein cytoplasmic" evidence="11">
    <location>
        <begin position="216"/>
        <end position="289"/>
    </location>
</feature>
<evidence type="ECO:0000313" key="13">
    <source>
        <dbReference type="Proteomes" id="UP000323426"/>
    </source>
</evidence>
<comment type="similarity">
    <text evidence="2">Belongs to the cation diffusion facilitator (CDF) transporter (TC 2.A.4) family. SLC30A subfamily.</text>
</comment>
<dbReference type="Proteomes" id="UP000323426">
    <property type="component" value="Unassembled WGS sequence"/>
</dbReference>
<dbReference type="Gene3D" id="1.20.1510.10">
    <property type="entry name" value="Cation efflux protein transmembrane domain"/>
    <property type="match status" value="1"/>
</dbReference>
<feature type="transmembrane region" description="Helical" evidence="9">
    <location>
        <begin position="155"/>
        <end position="177"/>
    </location>
</feature>
<evidence type="ECO:0000256" key="3">
    <source>
        <dbReference type="ARBA" id="ARBA00022448"/>
    </source>
</evidence>
<dbReference type="InterPro" id="IPR050681">
    <property type="entry name" value="CDF/SLC30A"/>
</dbReference>
<dbReference type="InterPro" id="IPR027470">
    <property type="entry name" value="Cation_efflux_CTD"/>
</dbReference>
<comment type="caution">
    <text evidence="12">The sequence shown here is derived from an EMBL/GenBank/DDBJ whole genome shotgun (WGS) entry which is preliminary data.</text>
</comment>
<dbReference type="RefSeq" id="WP_150090041.1">
    <property type="nucleotide sequence ID" value="NZ_VWSF01000014.1"/>
</dbReference>
<keyword evidence="5" id="KW-0862">Zinc</keyword>
<dbReference type="GO" id="GO:0005385">
    <property type="term" value="F:zinc ion transmembrane transporter activity"/>
    <property type="evidence" value="ECO:0007669"/>
    <property type="project" value="TreeGrafter"/>
</dbReference>
<dbReference type="InterPro" id="IPR058533">
    <property type="entry name" value="Cation_efflux_TM"/>
</dbReference>
<dbReference type="EMBL" id="VWSF01000014">
    <property type="protein sequence ID" value="KAA5543305.1"/>
    <property type="molecule type" value="Genomic_DNA"/>
</dbReference>
<evidence type="ECO:0000256" key="8">
    <source>
        <dbReference type="ARBA" id="ARBA00023136"/>
    </source>
</evidence>
<dbReference type="SUPFAM" id="SSF160240">
    <property type="entry name" value="Cation efflux protein cytoplasmic domain-like"/>
    <property type="match status" value="1"/>
</dbReference>
<dbReference type="AlphaFoldDB" id="A0A5M6DDP4"/>
<dbReference type="SUPFAM" id="SSF161111">
    <property type="entry name" value="Cation efflux protein transmembrane domain-like"/>
    <property type="match status" value="1"/>
</dbReference>
<reference evidence="12 13" key="1">
    <citation type="submission" date="2019-09" db="EMBL/GenBank/DDBJ databases">
        <title>Genome sequence and assembly of Adhaeribacter sp.</title>
        <authorList>
            <person name="Chhetri G."/>
        </authorList>
    </citation>
    <scope>NUCLEOTIDE SEQUENCE [LARGE SCALE GENOMIC DNA]</scope>
    <source>
        <strain evidence="12 13">DK36</strain>
    </source>
</reference>
<protein>
    <submittedName>
        <fullName evidence="12">Cation transporter</fullName>
    </submittedName>
</protein>
<evidence type="ECO:0000259" key="11">
    <source>
        <dbReference type="Pfam" id="PF16916"/>
    </source>
</evidence>
<dbReference type="InterPro" id="IPR036837">
    <property type="entry name" value="Cation_efflux_CTD_sf"/>
</dbReference>
<feature type="transmembrane region" description="Helical" evidence="9">
    <location>
        <begin position="122"/>
        <end position="143"/>
    </location>
</feature>
<evidence type="ECO:0000256" key="5">
    <source>
        <dbReference type="ARBA" id="ARBA00022906"/>
    </source>
</evidence>
<evidence type="ECO:0000259" key="10">
    <source>
        <dbReference type="Pfam" id="PF01545"/>
    </source>
</evidence>
<keyword evidence="8 9" id="KW-0472">Membrane</keyword>
<feature type="transmembrane region" description="Helical" evidence="9">
    <location>
        <begin position="21"/>
        <end position="45"/>
    </location>
</feature>
<organism evidence="12 13">
    <name type="scientific">Adhaeribacter rhizoryzae</name>
    <dbReference type="NCBI Taxonomy" id="2607907"/>
    <lineage>
        <taxon>Bacteria</taxon>
        <taxon>Pseudomonadati</taxon>
        <taxon>Bacteroidota</taxon>
        <taxon>Cytophagia</taxon>
        <taxon>Cytophagales</taxon>
        <taxon>Hymenobacteraceae</taxon>
        <taxon>Adhaeribacter</taxon>
    </lineage>
</organism>
<keyword evidence="4 9" id="KW-0812">Transmembrane</keyword>
<evidence type="ECO:0000313" key="12">
    <source>
        <dbReference type="EMBL" id="KAA5543305.1"/>
    </source>
</evidence>
<dbReference type="NCBIfam" id="TIGR01297">
    <property type="entry name" value="CDF"/>
    <property type="match status" value="1"/>
</dbReference>
<feature type="transmembrane region" description="Helical" evidence="9">
    <location>
        <begin position="51"/>
        <end position="68"/>
    </location>
</feature>
<keyword evidence="3" id="KW-0813">Transport</keyword>
<evidence type="ECO:0000256" key="2">
    <source>
        <dbReference type="ARBA" id="ARBA00008873"/>
    </source>
</evidence>
<comment type="subcellular location">
    <subcellularLocation>
        <location evidence="1">Membrane</location>
        <topology evidence="1">Multi-pass membrane protein</topology>
    </subcellularLocation>
</comment>
<evidence type="ECO:0000256" key="1">
    <source>
        <dbReference type="ARBA" id="ARBA00004141"/>
    </source>
</evidence>
<evidence type="ECO:0000256" key="9">
    <source>
        <dbReference type="SAM" id="Phobius"/>
    </source>
</evidence>
<name>A0A5M6DDP4_9BACT</name>
<sequence length="300" mass="32926">MSHAHHDHTHHHVPTNLTKAFVIGIGLNLVFVILEAGAGLWLHSLALLSDAGHNLSDVISLVLALVAIKISQKKPNDRFTFGYSKSTTLVSLFNAILLMVAVGAIGWEAFNRFGQAQPLNGKWITIVSVAGILINGVTALLFFKDKDHDLNVKGAYLHMAADALVSLGVVISGLIIIYTNWYWIDSVVSLLIILVIIAGTWGLLKESLRLSLDGVPRGIDLGAIRAYLINIEGVQEVHDLHVWALSTTDNSLTAHLVLTEDQQENLLPRIHDDLFHKFNIAHATIQLEEPGNKEQCLHTH</sequence>